<gene>
    <name evidence="1" type="ORF">SDC9_153934</name>
</gene>
<reference evidence="1" key="1">
    <citation type="submission" date="2019-08" db="EMBL/GenBank/DDBJ databases">
        <authorList>
            <person name="Kucharzyk K."/>
            <person name="Murdoch R.W."/>
            <person name="Higgins S."/>
            <person name="Loffler F."/>
        </authorList>
    </citation>
    <scope>NUCLEOTIDE SEQUENCE</scope>
</reference>
<dbReference type="EMBL" id="VSSQ01052605">
    <property type="protein sequence ID" value="MPN06678.1"/>
    <property type="molecule type" value="Genomic_DNA"/>
</dbReference>
<sequence length="144" mass="16237">MLSLAEKITGYLLRFGQNQFVVFIIEQQQLFFPYLINLSRDNLAHLFFVLVVQVVLLQLQNLGCQGLAQVKNGAASEMLKRHLVGHLFTHFKVLVNFQSFRQGDFQVGIFELIIFHDGSVAPDLQVSLVGVDDDVVILVCTDCL</sequence>
<name>A0A645EXA7_9ZZZZ</name>
<comment type="caution">
    <text evidence="1">The sequence shown here is derived from an EMBL/GenBank/DDBJ whole genome shotgun (WGS) entry which is preliminary data.</text>
</comment>
<protein>
    <submittedName>
        <fullName evidence="1">Uncharacterized protein</fullName>
    </submittedName>
</protein>
<evidence type="ECO:0000313" key="1">
    <source>
        <dbReference type="EMBL" id="MPN06678.1"/>
    </source>
</evidence>
<proteinExistence type="predicted"/>
<accession>A0A645EXA7</accession>
<dbReference type="AlphaFoldDB" id="A0A645EXA7"/>
<organism evidence="1">
    <name type="scientific">bioreactor metagenome</name>
    <dbReference type="NCBI Taxonomy" id="1076179"/>
    <lineage>
        <taxon>unclassified sequences</taxon>
        <taxon>metagenomes</taxon>
        <taxon>ecological metagenomes</taxon>
    </lineage>
</organism>